<evidence type="ECO:0000313" key="2">
    <source>
        <dbReference type="Proteomes" id="UP000299102"/>
    </source>
</evidence>
<dbReference type="AlphaFoldDB" id="A0A4C1VAP6"/>
<keyword evidence="2" id="KW-1185">Reference proteome</keyword>
<organism evidence="1 2">
    <name type="scientific">Eumeta variegata</name>
    <name type="common">Bagworm moth</name>
    <name type="synonym">Eumeta japonica</name>
    <dbReference type="NCBI Taxonomy" id="151549"/>
    <lineage>
        <taxon>Eukaryota</taxon>
        <taxon>Metazoa</taxon>
        <taxon>Ecdysozoa</taxon>
        <taxon>Arthropoda</taxon>
        <taxon>Hexapoda</taxon>
        <taxon>Insecta</taxon>
        <taxon>Pterygota</taxon>
        <taxon>Neoptera</taxon>
        <taxon>Endopterygota</taxon>
        <taxon>Lepidoptera</taxon>
        <taxon>Glossata</taxon>
        <taxon>Ditrysia</taxon>
        <taxon>Tineoidea</taxon>
        <taxon>Psychidae</taxon>
        <taxon>Oiketicinae</taxon>
        <taxon>Eumeta</taxon>
    </lineage>
</organism>
<comment type="caution">
    <text evidence="1">The sequence shown here is derived from an EMBL/GenBank/DDBJ whole genome shotgun (WGS) entry which is preliminary data.</text>
</comment>
<proteinExistence type="predicted"/>
<name>A0A4C1VAP6_EUMVA</name>
<sequence length="86" mass="9780">MQNLANRIYLRLYKTVCSGASAKSAPIGTRGAGGRVPLSAREQSFRPRTVQCRFNVDRSSFRYTLCRNNGTMLIRCRRFGAFWDAE</sequence>
<evidence type="ECO:0000313" key="1">
    <source>
        <dbReference type="EMBL" id="GBP36208.1"/>
    </source>
</evidence>
<gene>
    <name evidence="1" type="ORF">EVAR_4353_1</name>
</gene>
<protein>
    <submittedName>
        <fullName evidence="1">Uncharacterized protein</fullName>
    </submittedName>
</protein>
<reference evidence="1 2" key="1">
    <citation type="journal article" date="2019" name="Commun. Biol.">
        <title>The bagworm genome reveals a unique fibroin gene that provides high tensile strength.</title>
        <authorList>
            <person name="Kono N."/>
            <person name="Nakamura H."/>
            <person name="Ohtoshi R."/>
            <person name="Tomita M."/>
            <person name="Numata K."/>
            <person name="Arakawa K."/>
        </authorList>
    </citation>
    <scope>NUCLEOTIDE SEQUENCE [LARGE SCALE GENOMIC DNA]</scope>
</reference>
<accession>A0A4C1VAP6</accession>
<dbReference type="Proteomes" id="UP000299102">
    <property type="component" value="Unassembled WGS sequence"/>
</dbReference>
<dbReference type="EMBL" id="BGZK01000315">
    <property type="protein sequence ID" value="GBP36208.1"/>
    <property type="molecule type" value="Genomic_DNA"/>
</dbReference>